<proteinExistence type="predicted"/>
<feature type="region of interest" description="Disordered" evidence="1">
    <location>
        <begin position="348"/>
        <end position="368"/>
    </location>
</feature>
<feature type="compositionally biased region" description="Low complexity" evidence="1">
    <location>
        <begin position="224"/>
        <end position="235"/>
    </location>
</feature>
<dbReference type="AlphaFoldDB" id="A0A0K6GGH4"/>
<dbReference type="EMBL" id="CYGV01001866">
    <property type="protein sequence ID" value="CUA77723.1"/>
    <property type="molecule type" value="Genomic_DNA"/>
</dbReference>
<reference evidence="2 3" key="1">
    <citation type="submission" date="2015-07" db="EMBL/GenBank/DDBJ databases">
        <authorList>
            <person name="Noorani M."/>
        </authorList>
    </citation>
    <scope>NUCLEOTIDE SEQUENCE [LARGE SCALE GENOMIC DNA]</scope>
    <source>
        <strain evidence="2">BBA 69670</strain>
    </source>
</reference>
<name>A0A0K6GGH4_9AGAM</name>
<organism evidence="2 3">
    <name type="scientific">Rhizoctonia solani</name>
    <dbReference type="NCBI Taxonomy" id="456999"/>
    <lineage>
        <taxon>Eukaryota</taxon>
        <taxon>Fungi</taxon>
        <taxon>Dikarya</taxon>
        <taxon>Basidiomycota</taxon>
        <taxon>Agaricomycotina</taxon>
        <taxon>Agaricomycetes</taxon>
        <taxon>Cantharellales</taxon>
        <taxon>Ceratobasidiaceae</taxon>
        <taxon>Rhizoctonia</taxon>
    </lineage>
</organism>
<accession>A0A0K6GGH4</accession>
<evidence type="ECO:0000256" key="1">
    <source>
        <dbReference type="SAM" id="MobiDB-lite"/>
    </source>
</evidence>
<evidence type="ECO:0000313" key="3">
    <source>
        <dbReference type="Proteomes" id="UP000044841"/>
    </source>
</evidence>
<feature type="compositionally biased region" description="Basic and acidic residues" evidence="1">
    <location>
        <begin position="79"/>
        <end position="99"/>
    </location>
</feature>
<feature type="compositionally biased region" description="Basic residues" evidence="1">
    <location>
        <begin position="65"/>
        <end position="78"/>
    </location>
</feature>
<gene>
    <name evidence="2" type="ORF">RSOLAG22IIIB_12798</name>
</gene>
<protein>
    <submittedName>
        <fullName evidence="2">Uncharacterized protein</fullName>
    </submittedName>
</protein>
<dbReference type="Proteomes" id="UP000044841">
    <property type="component" value="Unassembled WGS sequence"/>
</dbReference>
<feature type="compositionally biased region" description="Polar residues" evidence="1">
    <location>
        <begin position="236"/>
        <end position="254"/>
    </location>
</feature>
<feature type="region of interest" description="Disordered" evidence="1">
    <location>
        <begin position="58"/>
        <end position="110"/>
    </location>
</feature>
<evidence type="ECO:0000313" key="2">
    <source>
        <dbReference type="EMBL" id="CUA77723.1"/>
    </source>
</evidence>
<feature type="region of interest" description="Disordered" evidence="1">
    <location>
        <begin position="212"/>
        <end position="259"/>
    </location>
</feature>
<feature type="compositionally biased region" description="Polar residues" evidence="1">
    <location>
        <begin position="212"/>
        <end position="223"/>
    </location>
</feature>
<keyword evidence="3" id="KW-1185">Reference proteome</keyword>
<feature type="region of interest" description="Disordered" evidence="1">
    <location>
        <begin position="437"/>
        <end position="484"/>
    </location>
</feature>
<feature type="compositionally biased region" description="Low complexity" evidence="1">
    <location>
        <begin position="444"/>
        <end position="460"/>
    </location>
</feature>
<sequence length="484" mass="52886">MPRANRSCFEKRPANTVENFQPRSDLKITVNVSLCDYPPDNVQSHCRKYKTQNRVECTRQERTQRKSNKTHARKRSLHSGKESTEREGADPSRVNHPEKPAQASDNTQYASQQEALTHNGLVQYTRRVLEQLAEAEQAPQVGSEGSPASIVMLPRAPLGPGGRLGDRTLVEDDAVTEDTAMEAEINDKLVQTTDSARLAAEGIIAGCTGSSTCAQPLQPGTQATYPTRDNTPTTTFHSQPVNTSSHSPSGSLPQRLSPDDPLLSELVKELSERLLEWDDRRLCGLGHARIRAKAIIRPIIQRLNAVNAHLADADEPAQALGSESAIYSLQWTTCGSSPVPFHASLPGPNNTTAEPLATDTDTDIDIDTDTDTDVYEVPETEFDTESDWRATHNTPESDNAISVEEMNDLLFETARQESIRDHLEQIAAQELAATMNVDEDLSIRSSAPPSRTDASPSRSPSPTPAEYNEHGVLTARSKGKGGVN</sequence>